<proteinExistence type="predicted"/>
<reference evidence="1 2" key="1">
    <citation type="submission" date="2019-05" db="EMBL/GenBank/DDBJ databases">
        <title>Another draft genome of Portunus trituberculatus and its Hox gene families provides insights of decapod evolution.</title>
        <authorList>
            <person name="Jeong J.-H."/>
            <person name="Song I."/>
            <person name="Kim S."/>
            <person name="Choi T."/>
            <person name="Kim D."/>
            <person name="Ryu S."/>
            <person name="Kim W."/>
        </authorList>
    </citation>
    <scope>NUCLEOTIDE SEQUENCE [LARGE SCALE GENOMIC DNA]</scope>
    <source>
        <tissue evidence="1">Muscle</tissue>
    </source>
</reference>
<dbReference type="Proteomes" id="UP000324222">
    <property type="component" value="Unassembled WGS sequence"/>
</dbReference>
<gene>
    <name evidence="1" type="ORF">E2C01_043455</name>
</gene>
<dbReference type="EMBL" id="VSRR010009011">
    <property type="protein sequence ID" value="MPC49646.1"/>
    <property type="molecule type" value="Genomic_DNA"/>
</dbReference>
<evidence type="ECO:0000313" key="2">
    <source>
        <dbReference type="Proteomes" id="UP000324222"/>
    </source>
</evidence>
<name>A0A5B7FVT0_PORTR</name>
<evidence type="ECO:0000313" key="1">
    <source>
        <dbReference type="EMBL" id="MPC49646.1"/>
    </source>
</evidence>
<protein>
    <submittedName>
        <fullName evidence="1">Uncharacterized protein</fullName>
    </submittedName>
</protein>
<organism evidence="1 2">
    <name type="scientific">Portunus trituberculatus</name>
    <name type="common">Swimming crab</name>
    <name type="synonym">Neptunus trituberculatus</name>
    <dbReference type="NCBI Taxonomy" id="210409"/>
    <lineage>
        <taxon>Eukaryota</taxon>
        <taxon>Metazoa</taxon>
        <taxon>Ecdysozoa</taxon>
        <taxon>Arthropoda</taxon>
        <taxon>Crustacea</taxon>
        <taxon>Multicrustacea</taxon>
        <taxon>Malacostraca</taxon>
        <taxon>Eumalacostraca</taxon>
        <taxon>Eucarida</taxon>
        <taxon>Decapoda</taxon>
        <taxon>Pleocyemata</taxon>
        <taxon>Brachyura</taxon>
        <taxon>Eubrachyura</taxon>
        <taxon>Portunoidea</taxon>
        <taxon>Portunidae</taxon>
        <taxon>Portuninae</taxon>
        <taxon>Portunus</taxon>
    </lineage>
</organism>
<sequence>MKSLEFWNFEKVHVDKQKDGEMKMIHQNWNYIVHIQLRVVDCSTVLGSQAEQGIILSEDLLRDIK</sequence>
<accession>A0A5B7FVT0</accession>
<keyword evidence="2" id="KW-1185">Reference proteome</keyword>
<comment type="caution">
    <text evidence="1">The sequence shown here is derived from an EMBL/GenBank/DDBJ whole genome shotgun (WGS) entry which is preliminary data.</text>
</comment>
<dbReference type="AlphaFoldDB" id="A0A5B7FVT0"/>